<reference evidence="1" key="1">
    <citation type="submission" date="2022-07" db="EMBL/GenBank/DDBJ databases">
        <title>Phylogenomic reconstructions and comparative analyses of Kickxellomycotina fungi.</title>
        <authorList>
            <person name="Reynolds N.K."/>
            <person name="Stajich J.E."/>
            <person name="Barry K."/>
            <person name="Grigoriev I.V."/>
            <person name="Crous P."/>
            <person name="Smith M.E."/>
        </authorList>
    </citation>
    <scope>NUCLEOTIDE SEQUENCE</scope>
    <source>
        <strain evidence="1">NBRC 105414</strain>
    </source>
</reference>
<gene>
    <name evidence="1" type="ORF">H4R18_005641</name>
</gene>
<dbReference type="Proteomes" id="UP001140217">
    <property type="component" value="Unassembled WGS sequence"/>
</dbReference>
<dbReference type="OrthoDB" id="5573441at2759"/>
<evidence type="ECO:0000313" key="1">
    <source>
        <dbReference type="EMBL" id="KAJ2776492.1"/>
    </source>
</evidence>
<name>A0A9W8H187_9FUNG</name>
<protein>
    <submittedName>
        <fullName evidence="1">Uncharacterized protein</fullName>
    </submittedName>
</protein>
<sequence>MDDSYTIFRRRPLTWDVQVFRGDLDEKPQKGQQAADYELRETCRAVVLSRGGGSGREEVLTGRYAGIARRKATVEGQGELVATARRSGRLTAGWQFTHMDKTYTWHVRCFCSDWKLKDGSGAVVARLERSRLRYWRNGVLRMASGADAGLRELALLTCQIVRRTARVRASGKSAFSRDVLVFEGEVEEQPAASAAAYEIEMGWRAVALRRRARPGGQLQDVLGGVYEGVLGRSAVLRGEALVSTPRRIGVLVSGWSFTYGAEEFHWDVSTLNRSWVLTDGAGRAVARFRRASLKYTKIGVLHIESEPGPDLAALAILTCEMVHRTLKNERK</sequence>
<keyword evidence="2" id="KW-1185">Reference proteome</keyword>
<dbReference type="EMBL" id="JANBUL010000357">
    <property type="protein sequence ID" value="KAJ2776492.1"/>
    <property type="molecule type" value="Genomic_DNA"/>
</dbReference>
<accession>A0A9W8H187</accession>
<evidence type="ECO:0000313" key="2">
    <source>
        <dbReference type="Proteomes" id="UP001140217"/>
    </source>
</evidence>
<dbReference type="AlphaFoldDB" id="A0A9W8H187"/>
<organism evidence="1 2">
    <name type="scientific">Coemansia javaensis</name>
    <dbReference type="NCBI Taxonomy" id="2761396"/>
    <lineage>
        <taxon>Eukaryota</taxon>
        <taxon>Fungi</taxon>
        <taxon>Fungi incertae sedis</taxon>
        <taxon>Zoopagomycota</taxon>
        <taxon>Kickxellomycotina</taxon>
        <taxon>Kickxellomycetes</taxon>
        <taxon>Kickxellales</taxon>
        <taxon>Kickxellaceae</taxon>
        <taxon>Coemansia</taxon>
    </lineage>
</organism>
<proteinExistence type="predicted"/>
<comment type="caution">
    <text evidence="1">The sequence shown here is derived from an EMBL/GenBank/DDBJ whole genome shotgun (WGS) entry which is preliminary data.</text>
</comment>